<feature type="transmembrane region" description="Helical" evidence="2">
    <location>
        <begin position="90"/>
        <end position="109"/>
    </location>
</feature>
<sequence>MTQQQPQFENQSPPPTPPATPPATATAAPTQNHQLPPAPSQATRHLWVAAYLDRDFRRAALKHVYNQPEHAVAPSVGVDSASVLYHCKRAMYLDLFQAITIVGLFLLALAVSWPAVFVLIGLLLGWQLFKVLLRTVRNAATWIKDGSSISLRRMTGGILLLLVLCVFVFVLFAGSVMALLTSLLSGDGLGSSSSGSTSTSGSGDASFGRALPWALLFAGVVGTFAAIRRSWILRLRTQMVGPDSIRADARLAHIQNAEAGDVTCYSGYYPFNYAGDLRRTWSLALTLTPVDGRTDPGPWPGFTAAELTQHIGEGLSALGQDAGHTKHIQGLSVTNEAWIAGVDANGPVNSTQHLPGYSWADSCNDPNTIIRNYIKCQVRAWDGELVTTVFAHAALQGQTLYLEFSHLVLPPTRNEYHVFGNKSEMGPNAVVMDVLRGIGRLPGEVGQAPAILFREIGNAIGASRLRTDLQDPQSASTDYGARVSVRYLGTDSDVQHYFQERDAVKFGKVLERQLMRLVRDFLSDKVDVAEFEAKSTSIINNSTVINGPVAAVGAGASGNIGAVGSSNQVTIGTGDSK</sequence>
<keyword evidence="2" id="KW-0812">Transmembrane</keyword>
<feature type="region of interest" description="Disordered" evidence="1">
    <location>
        <begin position="1"/>
        <end position="40"/>
    </location>
</feature>
<accession>A0A4S8QG50</accession>
<evidence type="ECO:0000256" key="2">
    <source>
        <dbReference type="SAM" id="Phobius"/>
    </source>
</evidence>
<dbReference type="Proteomes" id="UP000308760">
    <property type="component" value="Unassembled WGS sequence"/>
</dbReference>
<dbReference type="OrthoDB" id="3078176at2"/>
<protein>
    <submittedName>
        <fullName evidence="3">Uncharacterized protein</fullName>
    </submittedName>
</protein>
<gene>
    <name evidence="3" type="ORF">FAB82_09415</name>
</gene>
<evidence type="ECO:0000256" key="1">
    <source>
        <dbReference type="SAM" id="MobiDB-lite"/>
    </source>
</evidence>
<keyword evidence="4" id="KW-1185">Reference proteome</keyword>
<feature type="compositionally biased region" description="Pro residues" evidence="1">
    <location>
        <begin position="12"/>
        <end position="21"/>
    </location>
</feature>
<reference evidence="3 4" key="2">
    <citation type="submission" date="2019-05" db="EMBL/GenBank/DDBJ databases">
        <title>Glycomyces buryatensis sp. nov.</title>
        <authorList>
            <person name="Nikitina E."/>
        </authorList>
    </citation>
    <scope>NUCLEOTIDE SEQUENCE [LARGE SCALE GENOMIC DNA]</scope>
    <source>
        <strain evidence="3 4">18</strain>
    </source>
</reference>
<keyword evidence="2" id="KW-0472">Membrane</keyword>
<keyword evidence="2" id="KW-1133">Transmembrane helix</keyword>
<reference evidence="4" key="1">
    <citation type="submission" date="2019-04" db="EMBL/GenBank/DDBJ databases">
        <title>Nocardioides xinjiangensis sp. nov.</title>
        <authorList>
            <person name="Liu S."/>
        </authorList>
    </citation>
    <scope>NUCLEOTIDE SEQUENCE [LARGE SCALE GENOMIC DNA]</scope>
    <source>
        <strain evidence="4">18</strain>
    </source>
</reference>
<comment type="caution">
    <text evidence="3">The sequence shown here is derived from an EMBL/GenBank/DDBJ whole genome shotgun (WGS) entry which is preliminary data.</text>
</comment>
<feature type="transmembrane region" description="Helical" evidence="2">
    <location>
        <begin position="210"/>
        <end position="227"/>
    </location>
</feature>
<dbReference type="AlphaFoldDB" id="A0A4S8QG50"/>
<organism evidence="3 4">
    <name type="scientific">Glycomyces buryatensis</name>
    <dbReference type="NCBI Taxonomy" id="2570927"/>
    <lineage>
        <taxon>Bacteria</taxon>
        <taxon>Bacillati</taxon>
        <taxon>Actinomycetota</taxon>
        <taxon>Actinomycetes</taxon>
        <taxon>Glycomycetales</taxon>
        <taxon>Glycomycetaceae</taxon>
        <taxon>Glycomyces</taxon>
    </lineage>
</organism>
<name>A0A4S8QG50_9ACTN</name>
<feature type="compositionally biased region" description="Polar residues" evidence="1">
    <location>
        <begin position="1"/>
        <end position="11"/>
    </location>
</feature>
<evidence type="ECO:0000313" key="3">
    <source>
        <dbReference type="EMBL" id="THV41925.1"/>
    </source>
</evidence>
<feature type="transmembrane region" description="Helical" evidence="2">
    <location>
        <begin position="154"/>
        <end position="180"/>
    </location>
</feature>
<evidence type="ECO:0000313" key="4">
    <source>
        <dbReference type="Proteomes" id="UP000308760"/>
    </source>
</evidence>
<dbReference type="EMBL" id="STGY01000037">
    <property type="protein sequence ID" value="THV41925.1"/>
    <property type="molecule type" value="Genomic_DNA"/>
</dbReference>
<dbReference type="RefSeq" id="WP_136534288.1">
    <property type="nucleotide sequence ID" value="NZ_STGY01000037.1"/>
</dbReference>
<proteinExistence type="predicted"/>